<keyword evidence="1" id="KW-1133">Transmembrane helix</keyword>
<dbReference type="InterPro" id="IPR046366">
    <property type="entry name" value="MPAB"/>
</dbReference>
<dbReference type="AlphaFoldDB" id="A0AAD5VM24"/>
<keyword evidence="1" id="KW-0812">Transmembrane</keyword>
<accession>A0AAD5VM24</accession>
<dbReference type="PANTHER" id="PTHR36124:SF1">
    <property type="entry name" value="ER-BOUND OXYGENASE MPAB_MPAB'_RUBBER OXYGENASE CATALYTIC DOMAIN-CONTAINING PROTEIN"/>
    <property type="match status" value="1"/>
</dbReference>
<name>A0AAD5VM24_9AGAR</name>
<comment type="caution">
    <text evidence="2">The sequence shown here is derived from an EMBL/GenBank/DDBJ whole genome shotgun (WGS) entry which is preliminary data.</text>
</comment>
<evidence type="ECO:0000313" key="3">
    <source>
        <dbReference type="Proteomes" id="UP001213000"/>
    </source>
</evidence>
<keyword evidence="3" id="KW-1185">Reference proteome</keyword>
<keyword evidence="1" id="KW-0472">Membrane</keyword>
<sequence>MILVRKRRFNWYEEMHKRHENKFLENKSTPEDARKIILVSLAYDMPLLMHYCLSFALFKSFALLPVSKLLFATKQFCNSENVSKRHMSLQLPGCQAHFLLKSNIKNPTMTIKIHACLIFSFIVIPCALIDLVIALNKSNELMLQILFLLVQEPVAWAKKYGWRDSRLWRNMHVPFLFYELVLANASEKGTLLLLERIGKLMGIRDIPETREAYVKWSEEYCKTHMIPHPTNKKLADLSSGEILGFFPQVFGIRKWMMSLVSCVLDDQTRVALMWYPPEPTYKYLFVQIAVKSFSSFQKWFLLPRSDSNYSFFVDLDIPKNKGEEEDHDSARMHVNRFGVRPWYKAESRTVFGRFVDRVLVFVGWYGSVPSTESRSGDYRLEELGPLHLGKVGTEDVMHAAAGLQGCPITGPFSRRR</sequence>
<dbReference type="Proteomes" id="UP001213000">
    <property type="component" value="Unassembled WGS sequence"/>
</dbReference>
<feature type="transmembrane region" description="Helical" evidence="1">
    <location>
        <begin position="115"/>
        <end position="135"/>
    </location>
</feature>
<proteinExistence type="predicted"/>
<evidence type="ECO:0000256" key="1">
    <source>
        <dbReference type="SAM" id="Phobius"/>
    </source>
</evidence>
<protein>
    <submittedName>
        <fullName evidence="2">Uncharacterized protein</fullName>
    </submittedName>
</protein>
<dbReference type="EMBL" id="JANIEX010000921">
    <property type="protein sequence ID" value="KAJ3562034.1"/>
    <property type="molecule type" value="Genomic_DNA"/>
</dbReference>
<organism evidence="2 3">
    <name type="scientific">Leucocoprinus birnbaumii</name>
    <dbReference type="NCBI Taxonomy" id="56174"/>
    <lineage>
        <taxon>Eukaryota</taxon>
        <taxon>Fungi</taxon>
        <taxon>Dikarya</taxon>
        <taxon>Basidiomycota</taxon>
        <taxon>Agaricomycotina</taxon>
        <taxon>Agaricomycetes</taxon>
        <taxon>Agaricomycetidae</taxon>
        <taxon>Agaricales</taxon>
        <taxon>Agaricineae</taxon>
        <taxon>Agaricaceae</taxon>
        <taxon>Leucocoprinus</taxon>
    </lineage>
</organism>
<evidence type="ECO:0000313" key="2">
    <source>
        <dbReference type="EMBL" id="KAJ3562034.1"/>
    </source>
</evidence>
<dbReference type="PANTHER" id="PTHR36124">
    <property type="match status" value="1"/>
</dbReference>
<gene>
    <name evidence="2" type="ORF">NP233_g9825</name>
</gene>
<dbReference type="GO" id="GO:0016491">
    <property type="term" value="F:oxidoreductase activity"/>
    <property type="evidence" value="ECO:0007669"/>
    <property type="project" value="InterPro"/>
</dbReference>
<reference evidence="2" key="1">
    <citation type="submission" date="2022-07" db="EMBL/GenBank/DDBJ databases">
        <title>Genome Sequence of Leucocoprinus birnbaumii.</title>
        <authorList>
            <person name="Buettner E."/>
        </authorList>
    </citation>
    <scope>NUCLEOTIDE SEQUENCE</scope>
    <source>
        <strain evidence="2">VT141</strain>
    </source>
</reference>